<reference evidence="8 9" key="1">
    <citation type="submission" date="2023-11" db="EMBL/GenBank/DDBJ databases">
        <title>Draft genome sequence of Microbacterium arthrosphaerae JCM 30492.</title>
        <authorList>
            <person name="Zhang G."/>
            <person name="Ding Y."/>
        </authorList>
    </citation>
    <scope>NUCLEOTIDE SEQUENCE [LARGE SCALE GENOMIC DNA]</scope>
    <source>
        <strain evidence="8 9">JCM 30492</strain>
    </source>
</reference>
<feature type="DNA-binding region" description="H-T-H motif" evidence="5">
    <location>
        <begin position="38"/>
        <end position="57"/>
    </location>
</feature>
<dbReference type="PRINTS" id="PR00455">
    <property type="entry name" value="HTHTETR"/>
</dbReference>
<dbReference type="Proteomes" id="UP001283109">
    <property type="component" value="Unassembled WGS sequence"/>
</dbReference>
<keyword evidence="4" id="KW-0804">Transcription</keyword>
<accession>A0ABU4GWJ1</accession>
<dbReference type="PANTHER" id="PTHR30055:SF234">
    <property type="entry name" value="HTH-TYPE TRANSCRIPTIONAL REGULATOR BETI"/>
    <property type="match status" value="1"/>
</dbReference>
<dbReference type="InterPro" id="IPR001647">
    <property type="entry name" value="HTH_TetR"/>
</dbReference>
<keyword evidence="9" id="KW-1185">Reference proteome</keyword>
<evidence type="ECO:0000256" key="2">
    <source>
        <dbReference type="ARBA" id="ARBA00023015"/>
    </source>
</evidence>
<evidence type="ECO:0000256" key="6">
    <source>
        <dbReference type="SAM" id="MobiDB-lite"/>
    </source>
</evidence>
<dbReference type="InterPro" id="IPR036271">
    <property type="entry name" value="Tet_transcr_reg_TetR-rel_C_sf"/>
</dbReference>
<evidence type="ECO:0000256" key="5">
    <source>
        <dbReference type="PROSITE-ProRule" id="PRU00335"/>
    </source>
</evidence>
<comment type="caution">
    <text evidence="8">The sequence shown here is derived from an EMBL/GenBank/DDBJ whole genome shotgun (WGS) entry which is preliminary data.</text>
</comment>
<keyword evidence="2" id="KW-0805">Transcription regulation</keyword>
<name>A0ABU4GWJ1_9MICO</name>
<dbReference type="Gene3D" id="1.10.357.10">
    <property type="entry name" value="Tetracycline Repressor, domain 2"/>
    <property type="match status" value="1"/>
</dbReference>
<organism evidence="8 9">
    <name type="scientific">Microbacterium arthrosphaerae</name>
    <dbReference type="NCBI Taxonomy" id="792652"/>
    <lineage>
        <taxon>Bacteria</taxon>
        <taxon>Bacillati</taxon>
        <taxon>Actinomycetota</taxon>
        <taxon>Actinomycetes</taxon>
        <taxon>Micrococcales</taxon>
        <taxon>Microbacteriaceae</taxon>
        <taxon>Microbacterium</taxon>
    </lineage>
</organism>
<dbReference type="InterPro" id="IPR009057">
    <property type="entry name" value="Homeodomain-like_sf"/>
</dbReference>
<dbReference type="InterPro" id="IPR039538">
    <property type="entry name" value="BetI_C"/>
</dbReference>
<dbReference type="SUPFAM" id="SSF48498">
    <property type="entry name" value="Tetracyclin repressor-like, C-terminal domain"/>
    <property type="match status" value="1"/>
</dbReference>
<dbReference type="Pfam" id="PF13977">
    <property type="entry name" value="TetR_C_6"/>
    <property type="match status" value="1"/>
</dbReference>
<keyword evidence="1" id="KW-0678">Repressor</keyword>
<feature type="compositionally biased region" description="Gly residues" evidence="6">
    <location>
        <begin position="233"/>
        <end position="247"/>
    </location>
</feature>
<dbReference type="PANTHER" id="PTHR30055">
    <property type="entry name" value="HTH-TYPE TRANSCRIPTIONAL REGULATOR RUTR"/>
    <property type="match status" value="1"/>
</dbReference>
<dbReference type="RefSeq" id="WP_318351979.1">
    <property type="nucleotide sequence ID" value="NZ_JAWQEV010000001.1"/>
</dbReference>
<evidence type="ECO:0000313" key="8">
    <source>
        <dbReference type="EMBL" id="MDW4571438.1"/>
    </source>
</evidence>
<feature type="domain" description="HTH tetR-type" evidence="7">
    <location>
        <begin position="15"/>
        <end position="75"/>
    </location>
</feature>
<dbReference type="EMBL" id="JAWQEV010000001">
    <property type="protein sequence ID" value="MDW4571438.1"/>
    <property type="molecule type" value="Genomic_DNA"/>
</dbReference>
<sequence length="259" mass="27566">MAGQRRQPRSRPETLAKRRDILDAAVEIFGSKGFAGGTLQEIADQVGMTHAGILHHFGSKDQLLLQVLQHRDETDVADLEEQHIPDGMPLFRHLVRTAFVNAHRAGIVQAYVVLSAESVTADHPGRDFFQKRYQTLRSEVAHAFAVVCAERGVTAPDTIAYASTSILAVMDGLQVQWLLDPDDVDLARASEFAIEAIVSAVLSPAPSPLGEGADDPEGVDEAREPEGADAAEGSGGGDQAERAGGGEQVAAAQPSRSTV</sequence>
<dbReference type="PROSITE" id="PS50977">
    <property type="entry name" value="HTH_TETR_2"/>
    <property type="match status" value="1"/>
</dbReference>
<feature type="region of interest" description="Disordered" evidence="6">
    <location>
        <begin position="205"/>
        <end position="259"/>
    </location>
</feature>
<keyword evidence="3 5" id="KW-0238">DNA-binding</keyword>
<evidence type="ECO:0000256" key="4">
    <source>
        <dbReference type="ARBA" id="ARBA00023163"/>
    </source>
</evidence>
<evidence type="ECO:0000256" key="1">
    <source>
        <dbReference type="ARBA" id="ARBA00022491"/>
    </source>
</evidence>
<gene>
    <name evidence="8" type="ORF">R8Z58_01450</name>
</gene>
<dbReference type="InterPro" id="IPR050109">
    <property type="entry name" value="HTH-type_TetR-like_transc_reg"/>
</dbReference>
<proteinExistence type="predicted"/>
<evidence type="ECO:0000259" key="7">
    <source>
        <dbReference type="PROSITE" id="PS50977"/>
    </source>
</evidence>
<evidence type="ECO:0000256" key="3">
    <source>
        <dbReference type="ARBA" id="ARBA00023125"/>
    </source>
</evidence>
<dbReference type="Pfam" id="PF00440">
    <property type="entry name" value="TetR_N"/>
    <property type="match status" value="1"/>
</dbReference>
<protein>
    <submittedName>
        <fullName evidence="8">TetR/AcrR family transcriptional regulator</fullName>
    </submittedName>
</protein>
<dbReference type="SUPFAM" id="SSF46689">
    <property type="entry name" value="Homeodomain-like"/>
    <property type="match status" value="1"/>
</dbReference>
<evidence type="ECO:0000313" key="9">
    <source>
        <dbReference type="Proteomes" id="UP001283109"/>
    </source>
</evidence>